<proteinExistence type="predicted"/>
<dbReference type="PROSITE" id="PS51257">
    <property type="entry name" value="PROKAR_LIPOPROTEIN"/>
    <property type="match status" value="1"/>
</dbReference>
<accession>A0A9X0MK24</accession>
<reference evidence="2 4" key="1">
    <citation type="submission" date="2015-12" db="EMBL/GenBank/DDBJ databases">
        <title>Bacillus cereus Group isolate.</title>
        <authorList>
            <person name="Kovac J."/>
        </authorList>
    </citation>
    <scope>NUCLEOTIDE SEQUENCE [LARGE SCALE GENOMIC DNA]</scope>
    <source>
        <strain evidence="2 4">FSL K6-0073</strain>
    </source>
</reference>
<reference evidence="3 5" key="2">
    <citation type="submission" date="2017-09" db="EMBL/GenBank/DDBJ databases">
        <title>Large-scale bioinformatics analysis of Bacillus genomes uncovers conserved roles of natural products in bacterial physiology.</title>
        <authorList>
            <consortium name="Agbiome Team Llc"/>
            <person name="Bleich R.M."/>
            <person name="Kirk G.J."/>
            <person name="Santa Maria K.C."/>
            <person name="Allen S.E."/>
            <person name="Farag S."/>
            <person name="Shank E.A."/>
            <person name="Bowers A."/>
        </authorList>
    </citation>
    <scope>NUCLEOTIDE SEQUENCE [LARGE SCALE GENOMIC DNA]</scope>
    <source>
        <strain evidence="3 5">AFS020204</strain>
    </source>
</reference>
<dbReference type="EMBL" id="LOMO01000001">
    <property type="protein sequence ID" value="KXY51173.1"/>
    <property type="molecule type" value="Genomic_DNA"/>
</dbReference>
<dbReference type="EMBL" id="NTSO01000015">
    <property type="protein sequence ID" value="PFF46056.1"/>
    <property type="molecule type" value="Genomic_DNA"/>
</dbReference>
<dbReference type="Proteomes" id="UP000220210">
    <property type="component" value="Unassembled WGS sequence"/>
</dbReference>
<evidence type="ECO:0000256" key="1">
    <source>
        <dbReference type="SAM" id="Phobius"/>
    </source>
</evidence>
<evidence type="ECO:0000313" key="5">
    <source>
        <dbReference type="Proteomes" id="UP000220210"/>
    </source>
</evidence>
<gene>
    <name evidence="2" type="ORF">AT268_32260</name>
    <name evidence="3" type="ORF">CN357_21650</name>
</gene>
<dbReference type="RefSeq" id="WP_061662511.1">
    <property type="nucleotide sequence ID" value="NZ_LOMO01000001.1"/>
</dbReference>
<evidence type="ECO:0000313" key="2">
    <source>
        <dbReference type="EMBL" id="KXY51173.1"/>
    </source>
</evidence>
<dbReference type="AlphaFoldDB" id="A0A9X0MK24"/>
<dbReference type="Proteomes" id="UP000075476">
    <property type="component" value="Unassembled WGS sequence"/>
</dbReference>
<comment type="caution">
    <text evidence="2">The sequence shown here is derived from an EMBL/GenBank/DDBJ whole genome shotgun (WGS) entry which is preliminary data.</text>
</comment>
<keyword evidence="1" id="KW-0472">Membrane</keyword>
<name>A0A9X0MK24_BACCE</name>
<sequence>MLKNWFKKVGSMQNVISASCIGGGAILFNWLFPKITLFIIIGLLIFKYNEPVKKRLFKEK</sequence>
<keyword evidence="1" id="KW-0812">Transmembrane</keyword>
<organism evidence="2 4">
    <name type="scientific">Bacillus cereus</name>
    <dbReference type="NCBI Taxonomy" id="1396"/>
    <lineage>
        <taxon>Bacteria</taxon>
        <taxon>Bacillati</taxon>
        <taxon>Bacillota</taxon>
        <taxon>Bacilli</taxon>
        <taxon>Bacillales</taxon>
        <taxon>Bacillaceae</taxon>
        <taxon>Bacillus</taxon>
        <taxon>Bacillus cereus group</taxon>
    </lineage>
</organism>
<keyword evidence="1" id="KW-1133">Transmembrane helix</keyword>
<feature type="transmembrane region" description="Helical" evidence="1">
    <location>
        <begin position="15"/>
        <end position="46"/>
    </location>
</feature>
<protein>
    <submittedName>
        <fullName evidence="2">Uncharacterized protein</fullName>
    </submittedName>
</protein>
<evidence type="ECO:0000313" key="3">
    <source>
        <dbReference type="EMBL" id="PFF46056.1"/>
    </source>
</evidence>
<evidence type="ECO:0000313" key="4">
    <source>
        <dbReference type="Proteomes" id="UP000075476"/>
    </source>
</evidence>